<feature type="non-terminal residue" evidence="2">
    <location>
        <position position="1"/>
    </location>
</feature>
<dbReference type="AlphaFoldDB" id="A0A067DLG5"/>
<dbReference type="Proteomes" id="UP000027120">
    <property type="component" value="Unassembled WGS sequence"/>
</dbReference>
<accession>A0A067DLG5</accession>
<evidence type="ECO:0000313" key="2">
    <source>
        <dbReference type="EMBL" id="KDO39451.1"/>
    </source>
</evidence>
<evidence type="ECO:0000256" key="1">
    <source>
        <dbReference type="SAM" id="MobiDB-lite"/>
    </source>
</evidence>
<dbReference type="EMBL" id="KK786580">
    <property type="protein sequence ID" value="KDO39451.1"/>
    <property type="molecule type" value="Genomic_DNA"/>
</dbReference>
<feature type="region of interest" description="Disordered" evidence="1">
    <location>
        <begin position="1"/>
        <end position="20"/>
    </location>
</feature>
<sequence length="20" mass="2241">YSSTFSTYENSSKTIISVLN</sequence>
<proteinExistence type="predicted"/>
<reference evidence="2 3" key="1">
    <citation type="submission" date="2014-04" db="EMBL/GenBank/DDBJ databases">
        <authorList>
            <consortium name="International Citrus Genome Consortium"/>
            <person name="Gmitter F."/>
            <person name="Chen C."/>
            <person name="Farmerie W."/>
            <person name="Harkins T."/>
            <person name="Desany B."/>
            <person name="Mohiuddin M."/>
            <person name="Kodira C."/>
            <person name="Borodovsky M."/>
            <person name="Lomsadze A."/>
            <person name="Burns P."/>
            <person name="Jenkins J."/>
            <person name="Prochnik S."/>
            <person name="Shu S."/>
            <person name="Chapman J."/>
            <person name="Pitluck S."/>
            <person name="Schmutz J."/>
            <person name="Rokhsar D."/>
        </authorList>
    </citation>
    <scope>NUCLEOTIDE SEQUENCE</scope>
</reference>
<protein>
    <submittedName>
        <fullName evidence="2">Uncharacterized protein</fullName>
    </submittedName>
</protein>
<name>A0A067DLG5_CITSI</name>
<evidence type="ECO:0000313" key="3">
    <source>
        <dbReference type="Proteomes" id="UP000027120"/>
    </source>
</evidence>
<keyword evidence="3" id="KW-1185">Reference proteome</keyword>
<gene>
    <name evidence="2" type="ORF">CISIN_1g0451062mg</name>
</gene>
<organism evidence="2 3">
    <name type="scientific">Citrus sinensis</name>
    <name type="common">Sweet orange</name>
    <name type="synonym">Citrus aurantium var. sinensis</name>
    <dbReference type="NCBI Taxonomy" id="2711"/>
    <lineage>
        <taxon>Eukaryota</taxon>
        <taxon>Viridiplantae</taxon>
        <taxon>Streptophyta</taxon>
        <taxon>Embryophyta</taxon>
        <taxon>Tracheophyta</taxon>
        <taxon>Spermatophyta</taxon>
        <taxon>Magnoliopsida</taxon>
        <taxon>eudicotyledons</taxon>
        <taxon>Gunneridae</taxon>
        <taxon>Pentapetalae</taxon>
        <taxon>rosids</taxon>
        <taxon>malvids</taxon>
        <taxon>Sapindales</taxon>
        <taxon>Rutaceae</taxon>
        <taxon>Aurantioideae</taxon>
        <taxon>Citrus</taxon>
    </lineage>
</organism>